<dbReference type="PATRIC" id="fig|1268072.3.peg.2233"/>
<name>X4ZI78_9BACL</name>
<evidence type="ECO:0000313" key="2">
    <source>
        <dbReference type="Proteomes" id="UP000019772"/>
    </source>
</evidence>
<organism evidence="1 2">
    <name type="scientific">Paenibacillus sabinae T27</name>
    <dbReference type="NCBI Taxonomy" id="1268072"/>
    <lineage>
        <taxon>Bacteria</taxon>
        <taxon>Bacillati</taxon>
        <taxon>Bacillota</taxon>
        <taxon>Bacilli</taxon>
        <taxon>Bacillales</taxon>
        <taxon>Paenibacillaceae</taxon>
        <taxon>Paenibacillus</taxon>
    </lineage>
</organism>
<dbReference type="HOGENOM" id="CLU_2950465_0_0_9"/>
<accession>X4ZI78</accession>
<dbReference type="Proteomes" id="UP000019772">
    <property type="component" value="Chromosome"/>
</dbReference>
<reference evidence="1 2" key="1">
    <citation type="journal article" date="2014" name="PLoS Genet.">
        <title>Comparative Genomic Analysis of N2-Fixing and Non-N2-Fixing Paenibacillus spp.: Organization, Evolution and Expression of the Nitrogen Fixation Genes.</title>
        <authorList>
            <person name="Xie J.B."/>
            <person name="Du Z."/>
            <person name="Bai L."/>
            <person name="Tian C."/>
            <person name="Zhang Y."/>
            <person name="Xie J.Y."/>
            <person name="Wang T."/>
            <person name="Liu X."/>
            <person name="Chen X."/>
            <person name="Cheng Q."/>
            <person name="Chen S."/>
            <person name="Li J."/>
        </authorList>
    </citation>
    <scope>NUCLEOTIDE SEQUENCE [LARGE SCALE GENOMIC DNA]</scope>
    <source>
        <strain evidence="1 2">T27</strain>
    </source>
</reference>
<sequence length="60" mass="7532">MEAFMMVLDKVIDSMIKLEAEWERIENTHSDYLDEHYRLSSDWRETVHQMMEWRNQIREE</sequence>
<proteinExistence type="predicted"/>
<dbReference type="EMBL" id="CP004078">
    <property type="protein sequence ID" value="AHV97077.1"/>
    <property type="molecule type" value="Genomic_DNA"/>
</dbReference>
<dbReference type="RefSeq" id="WP_025334611.1">
    <property type="nucleotide sequence ID" value="NZ_CP004078.1"/>
</dbReference>
<dbReference type="OrthoDB" id="2974073at2"/>
<evidence type="ECO:0000313" key="1">
    <source>
        <dbReference type="EMBL" id="AHV97077.1"/>
    </source>
</evidence>
<gene>
    <name evidence="1" type="ORF">PSAB_10735</name>
</gene>
<protein>
    <submittedName>
        <fullName evidence="1">Uncharacterized protein</fullName>
    </submittedName>
</protein>
<keyword evidence="2" id="KW-1185">Reference proteome</keyword>
<dbReference type="KEGG" id="psab:PSAB_10735"/>
<dbReference type="AlphaFoldDB" id="X4ZI78"/>